<feature type="compositionally biased region" description="Basic and acidic residues" evidence="1">
    <location>
        <begin position="16"/>
        <end position="25"/>
    </location>
</feature>
<feature type="region of interest" description="Disordered" evidence="1">
    <location>
        <begin position="1"/>
        <end position="25"/>
    </location>
</feature>
<feature type="non-terminal residue" evidence="2">
    <location>
        <position position="25"/>
    </location>
</feature>
<dbReference type="AlphaFoldDB" id="A0A6J4JMX3"/>
<sequence length="25" mass="2820">PARHRGARGARRRGGRDRAGAHRRL</sequence>
<accession>A0A6J4JMX3</accession>
<dbReference type="EMBL" id="CADCTH010000481">
    <property type="protein sequence ID" value="CAA9282865.1"/>
    <property type="molecule type" value="Genomic_DNA"/>
</dbReference>
<evidence type="ECO:0000256" key="1">
    <source>
        <dbReference type="SAM" id="MobiDB-lite"/>
    </source>
</evidence>
<feature type="non-terminal residue" evidence="2">
    <location>
        <position position="1"/>
    </location>
</feature>
<gene>
    <name evidence="2" type="ORF">AVDCRST_MAG54-3759</name>
</gene>
<feature type="compositionally biased region" description="Basic residues" evidence="1">
    <location>
        <begin position="1"/>
        <end position="15"/>
    </location>
</feature>
<protein>
    <submittedName>
        <fullName evidence="2">Uncharacterized protein</fullName>
    </submittedName>
</protein>
<proteinExistence type="predicted"/>
<name>A0A6J4JMX3_9PSEU</name>
<organism evidence="2">
    <name type="scientific">uncultured Actinomycetospora sp</name>
    <dbReference type="NCBI Taxonomy" id="1135996"/>
    <lineage>
        <taxon>Bacteria</taxon>
        <taxon>Bacillati</taxon>
        <taxon>Actinomycetota</taxon>
        <taxon>Actinomycetes</taxon>
        <taxon>Pseudonocardiales</taxon>
        <taxon>Pseudonocardiaceae</taxon>
        <taxon>Actinomycetospora</taxon>
        <taxon>environmental samples</taxon>
    </lineage>
</organism>
<evidence type="ECO:0000313" key="2">
    <source>
        <dbReference type="EMBL" id="CAA9282865.1"/>
    </source>
</evidence>
<reference evidence="2" key="1">
    <citation type="submission" date="2020-02" db="EMBL/GenBank/DDBJ databases">
        <authorList>
            <person name="Meier V. D."/>
        </authorList>
    </citation>
    <scope>NUCLEOTIDE SEQUENCE</scope>
    <source>
        <strain evidence="2">AVDCRST_MAG54</strain>
    </source>
</reference>